<sequence length="124" mass="14165">MTEKEALSIIEQVAAAYPRFDLTGSLGEKRIEIWLKQLIKMPYEPVLQRLMHHIAKSGYMPAIADISVFDKAENRHLGKMKQWEQEVAAQKQSGDFKTAEDFLAPDIKAMFARLKEQKANGRTC</sequence>
<dbReference type="STRING" id="1196324.A374_08914"/>
<proteinExistence type="predicted"/>
<accession>I8AK73</accession>
<comment type="caution">
    <text evidence="1">The sequence shown here is derived from an EMBL/GenBank/DDBJ whole genome shotgun (WGS) entry which is preliminary data.</text>
</comment>
<dbReference type="AlphaFoldDB" id="I8AK73"/>
<keyword evidence="2" id="KW-1185">Reference proteome</keyword>
<gene>
    <name evidence="1" type="ORF">A374_08914</name>
</gene>
<protein>
    <submittedName>
        <fullName evidence="1">Uncharacterized protein</fullName>
    </submittedName>
</protein>
<dbReference type="Proteomes" id="UP000004080">
    <property type="component" value="Unassembled WGS sequence"/>
</dbReference>
<organism evidence="1 2">
    <name type="scientific">Fictibacillus macauensis ZFHKF-1</name>
    <dbReference type="NCBI Taxonomy" id="1196324"/>
    <lineage>
        <taxon>Bacteria</taxon>
        <taxon>Bacillati</taxon>
        <taxon>Bacillota</taxon>
        <taxon>Bacilli</taxon>
        <taxon>Bacillales</taxon>
        <taxon>Fictibacillaceae</taxon>
        <taxon>Fictibacillus</taxon>
    </lineage>
</organism>
<evidence type="ECO:0000313" key="2">
    <source>
        <dbReference type="Proteomes" id="UP000004080"/>
    </source>
</evidence>
<name>I8AK73_9BACL</name>
<dbReference type="OrthoDB" id="2625859at2"/>
<dbReference type="Gene3D" id="1.10.8.200">
    <property type="entry name" value="Replisome organizer (g39p helicase loader/inhibitor protein)"/>
    <property type="match status" value="1"/>
</dbReference>
<reference evidence="1 2" key="1">
    <citation type="journal article" date="2012" name="J. Bacteriol.">
        <title>Genome of Bacillus macauensis ZFHKF-1, a Long-Chain-Forming Bacterium.</title>
        <authorList>
            <person name="Cai L."/>
            <person name="Zhang T."/>
        </authorList>
    </citation>
    <scope>NUCLEOTIDE SEQUENCE [LARGE SCALE GENOMIC DNA]</scope>
    <source>
        <strain evidence="1 2">ZFHKF-1</strain>
    </source>
</reference>
<dbReference type="EMBL" id="AKKV01000024">
    <property type="protein sequence ID" value="EIT85944.1"/>
    <property type="molecule type" value="Genomic_DNA"/>
</dbReference>
<dbReference type="RefSeq" id="WP_007201876.1">
    <property type="nucleotide sequence ID" value="NZ_AKKV01000024.1"/>
</dbReference>
<evidence type="ECO:0000313" key="1">
    <source>
        <dbReference type="EMBL" id="EIT85944.1"/>
    </source>
</evidence>
<dbReference type="PATRIC" id="fig|1196324.3.peg.1823"/>